<dbReference type="AlphaFoldDB" id="A0A2T0MGJ4"/>
<dbReference type="Pfam" id="PF13739">
    <property type="entry name" value="PdaC"/>
    <property type="match status" value="1"/>
</dbReference>
<dbReference type="InterPro" id="IPR021729">
    <property type="entry name" value="DUF3298"/>
</dbReference>
<feature type="domain" description="DUF3298" evidence="1">
    <location>
        <begin position="170"/>
        <end position="233"/>
    </location>
</feature>
<dbReference type="RefSeq" id="WP_106143646.1">
    <property type="nucleotide sequence ID" value="NZ_PVYX01000001.1"/>
</dbReference>
<sequence>MKKPIGVLLFILLLLGCENEAKLTFGTFELSNTACDVCPKIEIKLPEALDDISTSKTINTALREEVIALLSFEEETEIVSIEGAVESFSTSFKDLKEKFSDEVAWEAEINGDIVYEDDNMLTLVINAYIFTGGAHGYSSTSFLNFDKLKGTELENWQLFEDEEGFIHFAEAKFRIQEKIPQDGNINATGFMFDGDMFHLAENIGYTPDGIQLIYNQYEVASYADGPIVLTIPYAESNKYLKRGIQL</sequence>
<gene>
    <name evidence="3" type="ORF">CLV81_0695</name>
</gene>
<organism evidence="3 4">
    <name type="scientific">Flagellimonas meridianipacifica</name>
    <dbReference type="NCBI Taxonomy" id="1080225"/>
    <lineage>
        <taxon>Bacteria</taxon>
        <taxon>Pseudomonadati</taxon>
        <taxon>Bacteroidota</taxon>
        <taxon>Flavobacteriia</taxon>
        <taxon>Flavobacteriales</taxon>
        <taxon>Flavobacteriaceae</taxon>
        <taxon>Flagellimonas</taxon>
    </lineage>
</organism>
<evidence type="ECO:0000313" key="3">
    <source>
        <dbReference type="EMBL" id="PRX56698.1"/>
    </source>
</evidence>
<dbReference type="InterPro" id="IPR037126">
    <property type="entry name" value="PdaC/RsiV-like_sf"/>
</dbReference>
<dbReference type="Pfam" id="PF11738">
    <property type="entry name" value="DUF3298"/>
    <property type="match status" value="1"/>
</dbReference>
<dbReference type="PROSITE" id="PS51257">
    <property type="entry name" value="PROKAR_LIPOPROTEIN"/>
    <property type="match status" value="1"/>
</dbReference>
<comment type="caution">
    <text evidence="3">The sequence shown here is derived from an EMBL/GenBank/DDBJ whole genome shotgun (WGS) entry which is preliminary data.</text>
</comment>
<dbReference type="Proteomes" id="UP000237640">
    <property type="component" value="Unassembled WGS sequence"/>
</dbReference>
<dbReference type="Gene3D" id="3.90.640.20">
    <property type="entry name" value="Heat-shock cognate protein, ATPase"/>
    <property type="match status" value="1"/>
</dbReference>
<evidence type="ECO:0000313" key="4">
    <source>
        <dbReference type="Proteomes" id="UP000237640"/>
    </source>
</evidence>
<dbReference type="Gene3D" id="3.30.565.40">
    <property type="entry name" value="Fervidobacterium nodosum Rt17-B1 like"/>
    <property type="match status" value="1"/>
</dbReference>
<evidence type="ECO:0000259" key="2">
    <source>
        <dbReference type="Pfam" id="PF13739"/>
    </source>
</evidence>
<proteinExistence type="predicted"/>
<evidence type="ECO:0000259" key="1">
    <source>
        <dbReference type="Pfam" id="PF11738"/>
    </source>
</evidence>
<accession>A0A2T0MGJ4</accession>
<dbReference type="InterPro" id="IPR025303">
    <property type="entry name" value="PdaC"/>
</dbReference>
<reference evidence="3 4" key="1">
    <citation type="submission" date="2018-03" db="EMBL/GenBank/DDBJ databases">
        <title>Genomic Encyclopedia of Archaeal and Bacterial Type Strains, Phase II (KMG-II): from individual species to whole genera.</title>
        <authorList>
            <person name="Goeker M."/>
        </authorList>
    </citation>
    <scope>NUCLEOTIDE SEQUENCE [LARGE SCALE GENOMIC DNA]</scope>
    <source>
        <strain evidence="3 4">DSM 25027</strain>
    </source>
</reference>
<protein>
    <submittedName>
        <fullName evidence="3">Uncharacterized protein DUF3298</fullName>
    </submittedName>
</protein>
<dbReference type="OrthoDB" id="594879at2"/>
<keyword evidence="4" id="KW-1185">Reference proteome</keyword>
<dbReference type="EMBL" id="PVYX01000001">
    <property type="protein sequence ID" value="PRX56698.1"/>
    <property type="molecule type" value="Genomic_DNA"/>
</dbReference>
<feature type="domain" description="Deacetylase PdaC" evidence="2">
    <location>
        <begin position="38"/>
        <end position="137"/>
    </location>
</feature>
<name>A0A2T0MGJ4_9FLAO</name>